<dbReference type="InterPro" id="IPR013767">
    <property type="entry name" value="PAS_fold"/>
</dbReference>
<dbReference type="SMART" id="SM00387">
    <property type="entry name" value="HATPase_c"/>
    <property type="match status" value="1"/>
</dbReference>
<dbReference type="OrthoDB" id="9811889at2"/>
<dbReference type="SMART" id="SM00388">
    <property type="entry name" value="HisKA"/>
    <property type="match status" value="1"/>
</dbReference>
<dbReference type="Gene3D" id="3.30.565.10">
    <property type="entry name" value="Histidine kinase-like ATPase, C-terminal domain"/>
    <property type="match status" value="1"/>
</dbReference>
<dbReference type="Gene3D" id="1.10.287.130">
    <property type="match status" value="1"/>
</dbReference>
<dbReference type="PROSITE" id="PS50113">
    <property type="entry name" value="PAC"/>
    <property type="match status" value="6"/>
</dbReference>
<dbReference type="PROSITE" id="PS50112">
    <property type="entry name" value="PAS"/>
    <property type="match status" value="5"/>
</dbReference>
<dbReference type="Gene3D" id="3.30.450.20">
    <property type="entry name" value="PAS domain"/>
    <property type="match status" value="6"/>
</dbReference>
<dbReference type="Gene3D" id="2.10.70.100">
    <property type="match status" value="1"/>
</dbReference>
<dbReference type="Pfam" id="PF02518">
    <property type="entry name" value="HATPase_c"/>
    <property type="match status" value="1"/>
</dbReference>
<dbReference type="Pfam" id="PF00989">
    <property type="entry name" value="PAS"/>
    <property type="match status" value="1"/>
</dbReference>
<dbReference type="AlphaFoldDB" id="A0A238VNM5"/>
<dbReference type="Gene3D" id="3.40.50.2300">
    <property type="match status" value="1"/>
</dbReference>
<dbReference type="Pfam" id="PF08447">
    <property type="entry name" value="PAS_3"/>
    <property type="match status" value="4"/>
</dbReference>
<evidence type="ECO:0000256" key="3">
    <source>
        <dbReference type="ARBA" id="ARBA00022553"/>
    </source>
</evidence>
<keyword evidence="4" id="KW-0808">Transferase</keyword>
<dbReference type="SUPFAM" id="SSF55785">
    <property type="entry name" value="PYP-like sensor domain (PAS domain)"/>
    <property type="match status" value="6"/>
</dbReference>
<dbReference type="CDD" id="cd17546">
    <property type="entry name" value="REC_hyHK_CKI1_RcsC-like"/>
    <property type="match status" value="1"/>
</dbReference>
<dbReference type="Proteomes" id="UP000198412">
    <property type="component" value="Unassembled WGS sequence"/>
</dbReference>
<dbReference type="SMART" id="SM00086">
    <property type="entry name" value="PAC"/>
    <property type="match status" value="6"/>
</dbReference>
<dbReference type="GO" id="GO:0000155">
    <property type="term" value="F:phosphorelay sensor kinase activity"/>
    <property type="evidence" value="ECO:0007669"/>
    <property type="project" value="InterPro"/>
</dbReference>
<evidence type="ECO:0000256" key="5">
    <source>
        <dbReference type="ARBA" id="ARBA00022777"/>
    </source>
</evidence>
<name>A0A238VNM5_9FLAO</name>
<evidence type="ECO:0000313" key="12">
    <source>
        <dbReference type="Proteomes" id="UP000198412"/>
    </source>
</evidence>
<keyword evidence="5" id="KW-0418">Kinase</keyword>
<dbReference type="CDD" id="cd00130">
    <property type="entry name" value="PAS"/>
    <property type="match status" value="5"/>
</dbReference>
<dbReference type="CDD" id="cd00082">
    <property type="entry name" value="HisKA"/>
    <property type="match status" value="1"/>
</dbReference>
<dbReference type="InterPro" id="IPR013655">
    <property type="entry name" value="PAS_fold_3"/>
</dbReference>
<dbReference type="InterPro" id="IPR052162">
    <property type="entry name" value="Sensor_kinase/Photoreceptor"/>
</dbReference>
<dbReference type="PANTHER" id="PTHR43304:SF1">
    <property type="entry name" value="PAC DOMAIN-CONTAINING PROTEIN"/>
    <property type="match status" value="1"/>
</dbReference>
<evidence type="ECO:0000259" key="7">
    <source>
        <dbReference type="PROSITE" id="PS50109"/>
    </source>
</evidence>
<feature type="domain" description="Response regulatory" evidence="8">
    <location>
        <begin position="1063"/>
        <end position="1178"/>
    </location>
</feature>
<keyword evidence="12" id="KW-1185">Reference proteome</keyword>
<dbReference type="InterPro" id="IPR005467">
    <property type="entry name" value="His_kinase_dom"/>
</dbReference>
<dbReference type="Pfam" id="PF00512">
    <property type="entry name" value="HisKA"/>
    <property type="match status" value="1"/>
</dbReference>
<dbReference type="GO" id="GO:0006355">
    <property type="term" value="P:regulation of DNA-templated transcription"/>
    <property type="evidence" value="ECO:0007669"/>
    <property type="project" value="InterPro"/>
</dbReference>
<dbReference type="RefSeq" id="WP_089377001.1">
    <property type="nucleotide sequence ID" value="NZ_FZNX01000001.1"/>
</dbReference>
<organism evidence="11 12">
    <name type="scientific">Lutibacter flavus</name>
    <dbReference type="NCBI Taxonomy" id="691689"/>
    <lineage>
        <taxon>Bacteria</taxon>
        <taxon>Pseudomonadati</taxon>
        <taxon>Bacteroidota</taxon>
        <taxon>Flavobacteriia</taxon>
        <taxon>Flavobacteriales</taxon>
        <taxon>Flavobacteriaceae</taxon>
        <taxon>Lutibacter</taxon>
    </lineage>
</organism>
<dbReference type="Pfam" id="PF13426">
    <property type="entry name" value="PAS_9"/>
    <property type="match status" value="1"/>
</dbReference>
<dbReference type="EMBL" id="FZNX01000001">
    <property type="protein sequence ID" value="SNR35079.1"/>
    <property type="molecule type" value="Genomic_DNA"/>
</dbReference>
<gene>
    <name evidence="11" type="ORF">SAMN04488111_0673</name>
</gene>
<feature type="domain" description="PAS" evidence="9">
    <location>
        <begin position="32"/>
        <end position="102"/>
    </location>
</feature>
<evidence type="ECO:0000256" key="6">
    <source>
        <dbReference type="PROSITE-ProRule" id="PRU00169"/>
    </source>
</evidence>
<dbReference type="InterPro" id="IPR036097">
    <property type="entry name" value="HisK_dim/P_sf"/>
</dbReference>
<comment type="catalytic activity">
    <reaction evidence="1">
        <text>ATP + protein L-histidine = ADP + protein N-phospho-L-histidine.</text>
        <dbReference type="EC" id="2.7.13.3"/>
    </reaction>
</comment>
<dbReference type="PROSITE" id="PS50109">
    <property type="entry name" value="HIS_KIN"/>
    <property type="match status" value="1"/>
</dbReference>
<feature type="domain" description="PAS" evidence="9">
    <location>
        <begin position="159"/>
        <end position="229"/>
    </location>
</feature>
<dbReference type="CDD" id="cd16922">
    <property type="entry name" value="HATPase_EvgS-ArcB-TorS-like"/>
    <property type="match status" value="1"/>
</dbReference>
<feature type="domain" description="PAC" evidence="10">
    <location>
        <begin position="627"/>
        <end position="679"/>
    </location>
</feature>
<dbReference type="InterPro" id="IPR011006">
    <property type="entry name" value="CheY-like_superfamily"/>
</dbReference>
<dbReference type="Pfam" id="PF00072">
    <property type="entry name" value="Response_reg"/>
    <property type="match status" value="1"/>
</dbReference>
<dbReference type="InterPro" id="IPR000014">
    <property type="entry name" value="PAS"/>
</dbReference>
<proteinExistence type="predicted"/>
<evidence type="ECO:0000259" key="8">
    <source>
        <dbReference type="PROSITE" id="PS50110"/>
    </source>
</evidence>
<dbReference type="NCBIfam" id="TIGR00229">
    <property type="entry name" value="sensory_box"/>
    <property type="match status" value="6"/>
</dbReference>
<dbReference type="SMART" id="SM00091">
    <property type="entry name" value="PAS"/>
    <property type="match status" value="5"/>
</dbReference>
<keyword evidence="3 6" id="KW-0597">Phosphoprotein</keyword>
<accession>A0A238VNM5</accession>
<feature type="domain" description="PAC" evidence="10">
    <location>
        <begin position="106"/>
        <end position="158"/>
    </location>
</feature>
<feature type="domain" description="PAC" evidence="10">
    <location>
        <begin position="365"/>
        <end position="416"/>
    </location>
</feature>
<dbReference type="InterPro" id="IPR003661">
    <property type="entry name" value="HisK_dim/P_dom"/>
</dbReference>
<dbReference type="SMART" id="SM00448">
    <property type="entry name" value="REC"/>
    <property type="match status" value="1"/>
</dbReference>
<evidence type="ECO:0000256" key="2">
    <source>
        <dbReference type="ARBA" id="ARBA00012438"/>
    </source>
</evidence>
<dbReference type="PANTHER" id="PTHR43304">
    <property type="entry name" value="PHYTOCHROME-LIKE PROTEIN CPH1"/>
    <property type="match status" value="1"/>
</dbReference>
<evidence type="ECO:0000313" key="11">
    <source>
        <dbReference type="EMBL" id="SNR35079.1"/>
    </source>
</evidence>
<dbReference type="InterPro" id="IPR001789">
    <property type="entry name" value="Sig_transdc_resp-reg_receiver"/>
</dbReference>
<dbReference type="InterPro" id="IPR036890">
    <property type="entry name" value="HATPase_C_sf"/>
</dbReference>
<dbReference type="PROSITE" id="PS50110">
    <property type="entry name" value="RESPONSE_REGULATORY"/>
    <property type="match status" value="1"/>
</dbReference>
<evidence type="ECO:0000259" key="9">
    <source>
        <dbReference type="PROSITE" id="PS50112"/>
    </source>
</evidence>
<evidence type="ECO:0000256" key="4">
    <source>
        <dbReference type="ARBA" id="ARBA00022679"/>
    </source>
</evidence>
<sequence length="1184" mass="135965">MSIFKKMPQRILTMFNFKNIKQRLTSNTNKSRENSYRKLLNNLNLIAVFLDTTGKITYCNSSFYKLTGYIPKEIIGKNWFDKMIPIENQKSKEIFFNAMKFKKIIDHYENPIITKFGEKRTVFWNNSLLKNDRDEVIGIASIGEDISIRQKAIENLNKSEKQFQSLVENINDLVMVTDAQGKFLYISPSVEITTGYTLKELQKHSPLTLTHPDDQDPTKKAISKILKNPGVPIKKTNRILHKNGNWIWIEGVVVNLLEDENIKAIVANYSDITEKRKTNQKLKEEQNKLLKIATTISGLICSLRLRPNGKIEMPYASAAIEDVYGFKFEEIKGENVSNIFSLIHEEDIEGVNESIDISAKNMTPWRKEFRYTHPQKGEVWIEGYSTPQLEKDGSIIWHGFITDITKRKKEEEQLIQTDNALKSIYNNLDVAIFSMDTLNNKMLQASVGHEAVFGYPPQDFMNNAQFWYELILPEDRPIVDSGYPIILAGKSLQHQVRIKRKDGGIRWIDAKMKPTLDSKGVMVLLDGIVTDITERKIAENQLRESQTLLKDALKISKLCAWEYDIELDKFTFNDQFYGLFKTTAEIEGGYTMSSKRYAERFLHPDDVQVVSEEIKKIIETEDPNYFSELYHRIICIDGDERIMNVNVRVEKDKEGKSIRSIGVSQDITEQKRSEKKLRVSEKKYRAIFENVKDVFFQTDLNWKIIDISPSIESLSGYSREEFIDGTLEILYYNPADRNKLIKETIEKGELKNYEVKLKTKEGLVKFISVNSNVILNKFGEPHHVDGVIRDITEKKKMVEELIVAKNKAEESDNLKTAFLHNISHEIRTPMNAIVGFSQLMKDPNLPQKKRSHFIDIINESSDQLLSIITDIVSIATIEAKQEKTVLKEINLNETLQVILENFLLKSKNKGNVELNFTPFSQEGIHIETDKTKFIQVLNNLIGNSLKYTVKGFVNFGYIIKESEIEFFVEDSGIGIASNMLDEIFNRFRQVENSDGPMLGGSGLGLSISKAYVELLGGKIWVNSELGKGSKFFFTIPHKNKVKPIISVFKDRPKLNFDFNDSITMLVAEDEDFNFMLIEELFSETNINLLRAENGMEVVELCKSNQEINIVLMDIKMPLLNGYEATKLIKEFSPSLPIIAQTAYSTEMDKNKALESGCDDFISKPFKKENIINKIIEQLNKVKSN</sequence>
<feature type="domain" description="PAS" evidence="9">
    <location>
        <begin position="417"/>
        <end position="490"/>
    </location>
</feature>
<dbReference type="PRINTS" id="PR00344">
    <property type="entry name" value="BCTRLSENSOR"/>
</dbReference>
<feature type="domain" description="PAS" evidence="9">
    <location>
        <begin position="680"/>
        <end position="740"/>
    </location>
</feature>
<dbReference type="InterPro" id="IPR001610">
    <property type="entry name" value="PAC"/>
</dbReference>
<evidence type="ECO:0000256" key="1">
    <source>
        <dbReference type="ARBA" id="ARBA00000085"/>
    </source>
</evidence>
<feature type="domain" description="PAC" evidence="10">
    <location>
        <begin position="492"/>
        <end position="544"/>
    </location>
</feature>
<dbReference type="InterPro" id="IPR004358">
    <property type="entry name" value="Sig_transdc_His_kin-like_C"/>
</dbReference>
<protein>
    <recommendedName>
        <fullName evidence="2">histidine kinase</fullName>
        <ecNumber evidence="2">2.7.13.3</ecNumber>
    </recommendedName>
</protein>
<dbReference type="InterPro" id="IPR035965">
    <property type="entry name" value="PAS-like_dom_sf"/>
</dbReference>
<feature type="domain" description="Histidine kinase" evidence="7">
    <location>
        <begin position="821"/>
        <end position="1039"/>
    </location>
</feature>
<feature type="domain" description="PAC" evidence="10">
    <location>
        <begin position="233"/>
        <end position="284"/>
    </location>
</feature>
<dbReference type="InterPro" id="IPR003594">
    <property type="entry name" value="HATPase_dom"/>
</dbReference>
<feature type="modified residue" description="4-aspartylphosphate" evidence="6">
    <location>
        <position position="1113"/>
    </location>
</feature>
<dbReference type="SUPFAM" id="SSF55874">
    <property type="entry name" value="ATPase domain of HSP90 chaperone/DNA topoisomerase II/histidine kinase"/>
    <property type="match status" value="1"/>
</dbReference>
<dbReference type="EC" id="2.7.13.3" evidence="2"/>
<dbReference type="InterPro" id="IPR000700">
    <property type="entry name" value="PAS-assoc_C"/>
</dbReference>
<evidence type="ECO:0000259" key="10">
    <source>
        <dbReference type="PROSITE" id="PS50113"/>
    </source>
</evidence>
<dbReference type="SUPFAM" id="SSF47384">
    <property type="entry name" value="Homodimeric domain of signal transducing histidine kinase"/>
    <property type="match status" value="1"/>
</dbReference>
<reference evidence="12" key="1">
    <citation type="submission" date="2017-06" db="EMBL/GenBank/DDBJ databases">
        <authorList>
            <person name="Varghese N."/>
            <person name="Submissions S."/>
        </authorList>
    </citation>
    <scope>NUCLEOTIDE SEQUENCE [LARGE SCALE GENOMIC DNA]</scope>
    <source>
        <strain evidence="12">DSM 27993</strain>
    </source>
</reference>
<feature type="domain" description="PAC" evidence="10">
    <location>
        <begin position="751"/>
        <end position="803"/>
    </location>
</feature>
<dbReference type="SUPFAM" id="SSF52172">
    <property type="entry name" value="CheY-like"/>
    <property type="match status" value="1"/>
</dbReference>
<feature type="domain" description="PAS" evidence="9">
    <location>
        <begin position="308"/>
        <end position="362"/>
    </location>
</feature>
<dbReference type="FunFam" id="3.30.565.10:FF:000006">
    <property type="entry name" value="Sensor histidine kinase WalK"/>
    <property type="match status" value="1"/>
</dbReference>